<feature type="domain" description="LysM" evidence="1">
    <location>
        <begin position="39"/>
        <end position="76"/>
    </location>
</feature>
<dbReference type="Proteomes" id="UP000232688">
    <property type="component" value="Unassembled WGS sequence"/>
</dbReference>
<dbReference type="CDD" id="cd00118">
    <property type="entry name" value="LysM"/>
    <property type="match status" value="1"/>
</dbReference>
<dbReference type="EMBL" id="LLXH01008187">
    <property type="protein sequence ID" value="PKC51168.1"/>
    <property type="molecule type" value="Genomic_DNA"/>
</dbReference>
<name>A0A2N0QJD5_9GLOM</name>
<dbReference type="PROSITE" id="PS51782">
    <property type="entry name" value="LYSM"/>
    <property type="match status" value="1"/>
</dbReference>
<evidence type="ECO:0000259" key="1">
    <source>
        <dbReference type="PROSITE" id="PS51782"/>
    </source>
</evidence>
<dbReference type="SUPFAM" id="SSF54106">
    <property type="entry name" value="LysM domain"/>
    <property type="match status" value="1"/>
</dbReference>
<dbReference type="AlphaFoldDB" id="A0A2N0QJD5"/>
<evidence type="ECO:0000313" key="3">
    <source>
        <dbReference type="Proteomes" id="UP000232688"/>
    </source>
</evidence>
<dbReference type="Pfam" id="PF01476">
    <property type="entry name" value="LysM"/>
    <property type="match status" value="1"/>
</dbReference>
<evidence type="ECO:0000313" key="2">
    <source>
        <dbReference type="EMBL" id="PKC51168.1"/>
    </source>
</evidence>
<organism evidence="2 3">
    <name type="scientific">Rhizophagus irregularis</name>
    <dbReference type="NCBI Taxonomy" id="588596"/>
    <lineage>
        <taxon>Eukaryota</taxon>
        <taxon>Fungi</taxon>
        <taxon>Fungi incertae sedis</taxon>
        <taxon>Mucoromycota</taxon>
        <taxon>Glomeromycotina</taxon>
        <taxon>Glomeromycetes</taxon>
        <taxon>Glomerales</taxon>
        <taxon>Glomeraceae</taxon>
        <taxon>Rhizophagus</taxon>
    </lineage>
</organism>
<proteinExistence type="predicted"/>
<feature type="non-terminal residue" evidence="2">
    <location>
        <position position="1"/>
    </location>
</feature>
<reference evidence="2 3" key="1">
    <citation type="submission" date="2017-10" db="EMBL/GenBank/DDBJ databases">
        <title>Extensive intraspecific genome diversity in a model arbuscular mycorrhizal fungus.</title>
        <authorList>
            <person name="Chen E.C.H."/>
            <person name="Morin E."/>
            <person name="Baudet D."/>
            <person name="Noel J."/>
            <person name="Ndikumana S."/>
            <person name="Charron P."/>
            <person name="St-Onge C."/>
            <person name="Giorgi J."/>
            <person name="Grigoriev I.V."/>
            <person name="Roux C."/>
            <person name="Martin F.M."/>
            <person name="Corradi N."/>
        </authorList>
    </citation>
    <scope>NUCLEOTIDE SEQUENCE [LARGE SCALE GENOMIC DNA]</scope>
    <source>
        <strain evidence="2 3">A1</strain>
    </source>
</reference>
<dbReference type="InterPro" id="IPR018392">
    <property type="entry name" value="LysM"/>
</dbReference>
<dbReference type="VEuPathDB" id="FungiDB:RhiirA1_484373"/>
<protein>
    <recommendedName>
        <fullName evidence="1">LysM domain-containing protein</fullName>
    </recommendedName>
</protein>
<comment type="caution">
    <text evidence="2">The sequence shown here is derived from an EMBL/GenBank/DDBJ whole genome shotgun (WGS) entry which is preliminary data.</text>
</comment>
<sequence length="76" mass="8295">VLEINIADVSGVEAKIIPSKILTPEDAVQYLQTGTLEKELYTVKEGDVLGSIAMNHDLTTKELLALNPDLTEESKK</sequence>
<accession>A0A2N0QJD5</accession>
<reference evidence="2 3" key="2">
    <citation type="submission" date="2017-10" db="EMBL/GenBank/DDBJ databases">
        <title>Genome analyses suggest a sexual origin of heterokaryosis in a supposedly ancient asexual fungus.</title>
        <authorList>
            <person name="Corradi N."/>
            <person name="Sedzielewska K."/>
            <person name="Noel J."/>
            <person name="Charron P."/>
            <person name="Farinelli L."/>
            <person name="Marton T."/>
            <person name="Kruger M."/>
            <person name="Pelin A."/>
            <person name="Brachmann A."/>
            <person name="Corradi N."/>
        </authorList>
    </citation>
    <scope>NUCLEOTIDE SEQUENCE [LARGE SCALE GENOMIC DNA]</scope>
    <source>
        <strain evidence="2 3">A1</strain>
    </source>
</reference>
<dbReference type="Gene3D" id="3.10.350.10">
    <property type="entry name" value="LysM domain"/>
    <property type="match status" value="1"/>
</dbReference>
<dbReference type="InterPro" id="IPR036779">
    <property type="entry name" value="LysM_dom_sf"/>
</dbReference>
<gene>
    <name evidence="2" type="ORF">RhiirA1_484373</name>
</gene>